<reference evidence="3 4" key="1">
    <citation type="submission" date="2019-03" db="EMBL/GenBank/DDBJ databases">
        <authorList>
            <person name="Gaulin E."/>
            <person name="Dumas B."/>
        </authorList>
    </citation>
    <scope>NUCLEOTIDE SEQUENCE [LARGE SCALE GENOMIC DNA]</scope>
    <source>
        <strain evidence="3">CBS 568.67</strain>
    </source>
</reference>
<dbReference type="GO" id="GO:0005929">
    <property type="term" value="C:cilium"/>
    <property type="evidence" value="ECO:0007669"/>
    <property type="project" value="TreeGrafter"/>
</dbReference>
<reference evidence="2" key="2">
    <citation type="submission" date="2019-06" db="EMBL/GenBank/DDBJ databases">
        <title>Genomics analysis of Aphanomyces spp. identifies a new class of oomycete effector associated with host adaptation.</title>
        <authorList>
            <person name="Gaulin E."/>
        </authorList>
    </citation>
    <scope>NUCLEOTIDE SEQUENCE</scope>
    <source>
        <strain evidence="2">CBS 578.67</strain>
    </source>
</reference>
<dbReference type="Pfam" id="PF00754">
    <property type="entry name" value="F5_F8_type_C"/>
    <property type="match status" value="1"/>
</dbReference>
<evidence type="ECO:0000313" key="2">
    <source>
        <dbReference type="EMBL" id="KAF0686334.1"/>
    </source>
</evidence>
<dbReference type="OrthoDB" id="271080at2759"/>
<accession>A0A485LJ87</accession>
<gene>
    <name evidence="3" type="primary">Aste57867_21836</name>
    <name evidence="2" type="ORF">As57867_021767</name>
    <name evidence="3" type="ORF">ASTE57867_21836</name>
</gene>
<evidence type="ECO:0000313" key="4">
    <source>
        <dbReference type="Proteomes" id="UP000332933"/>
    </source>
</evidence>
<proteinExistence type="predicted"/>
<dbReference type="InterPro" id="IPR008979">
    <property type="entry name" value="Galactose-bd-like_sf"/>
</dbReference>
<keyword evidence="4" id="KW-1185">Reference proteome</keyword>
<dbReference type="GO" id="GO:0042073">
    <property type="term" value="P:intraciliary transport"/>
    <property type="evidence" value="ECO:0007669"/>
    <property type="project" value="InterPro"/>
</dbReference>
<feature type="domain" description="F5/8 type C" evidence="1">
    <location>
        <begin position="11"/>
        <end position="120"/>
    </location>
</feature>
<dbReference type="PANTHER" id="PTHR33906:SF1">
    <property type="entry name" value="INTRAFLAGELLAR TRANSPORT PROTEIN 25 HOMOLOG"/>
    <property type="match status" value="1"/>
</dbReference>
<dbReference type="EMBL" id="CAADRA010007034">
    <property type="protein sequence ID" value="VFT98505.1"/>
    <property type="molecule type" value="Genomic_DNA"/>
</dbReference>
<dbReference type="InterPro" id="IPR000421">
    <property type="entry name" value="FA58C"/>
</dbReference>
<evidence type="ECO:0000259" key="1">
    <source>
        <dbReference type="Pfam" id="PF00754"/>
    </source>
</evidence>
<protein>
    <submittedName>
        <fullName evidence="3">Aste57867_21836 protein</fullName>
    </submittedName>
</protein>
<dbReference type="GO" id="GO:0030992">
    <property type="term" value="C:intraciliary transport particle B"/>
    <property type="evidence" value="ECO:0007669"/>
    <property type="project" value="InterPro"/>
</dbReference>
<dbReference type="PANTHER" id="PTHR33906">
    <property type="entry name" value="INTRAFLAGELLAR TRANSPORT PROTEIN 25 HOMOLOG"/>
    <property type="match status" value="1"/>
</dbReference>
<sequence>MDLALDVEGAQVTAATSYDPRFPPANILDGETSTKWATTGAYPQEIIVQLATSSVVSKIKTWSTNAKHLVVEVCSGPTPSKWDRIVDAQIGENDGNLQIETQSVTREDATFVKFKIMSGYHDFIALHRVSVEGKGPRK</sequence>
<dbReference type="Gene3D" id="2.60.120.260">
    <property type="entry name" value="Galactose-binding domain-like"/>
    <property type="match status" value="1"/>
</dbReference>
<dbReference type="AlphaFoldDB" id="A0A485LJ87"/>
<organism evidence="3 4">
    <name type="scientific">Aphanomyces stellatus</name>
    <dbReference type="NCBI Taxonomy" id="120398"/>
    <lineage>
        <taxon>Eukaryota</taxon>
        <taxon>Sar</taxon>
        <taxon>Stramenopiles</taxon>
        <taxon>Oomycota</taxon>
        <taxon>Saprolegniomycetes</taxon>
        <taxon>Saprolegniales</taxon>
        <taxon>Verrucalvaceae</taxon>
        <taxon>Aphanomyces</taxon>
    </lineage>
</organism>
<dbReference type="Proteomes" id="UP000332933">
    <property type="component" value="Unassembled WGS sequence"/>
</dbReference>
<evidence type="ECO:0000313" key="3">
    <source>
        <dbReference type="EMBL" id="VFT98505.1"/>
    </source>
</evidence>
<dbReference type="SUPFAM" id="SSF49785">
    <property type="entry name" value="Galactose-binding domain-like"/>
    <property type="match status" value="1"/>
</dbReference>
<name>A0A485LJ87_9STRA</name>
<dbReference type="InterPro" id="IPR033558">
    <property type="entry name" value="IFT25"/>
</dbReference>
<dbReference type="EMBL" id="VJMH01007008">
    <property type="protein sequence ID" value="KAF0686334.1"/>
    <property type="molecule type" value="Genomic_DNA"/>
</dbReference>